<dbReference type="GO" id="GO:0000786">
    <property type="term" value="C:nucleosome"/>
    <property type="evidence" value="ECO:0007669"/>
    <property type="project" value="InterPro"/>
</dbReference>
<accession>A0A1Q3EJP0</accession>
<reference evidence="4 5" key="2">
    <citation type="submission" date="2017-02" db="EMBL/GenBank/DDBJ databases">
        <title>A genome survey and senescence transcriptome analysis in Lentinula edodes.</title>
        <authorList>
            <person name="Sakamoto Y."/>
            <person name="Nakade K."/>
            <person name="Sato S."/>
            <person name="Yoshida Y."/>
            <person name="Miyazaki K."/>
            <person name="Natsume S."/>
            <person name="Konno N."/>
        </authorList>
    </citation>
    <scope>NUCLEOTIDE SEQUENCE [LARGE SCALE GENOMIC DNA]</scope>
    <source>
        <strain evidence="4 5">NBRC 111202</strain>
    </source>
</reference>
<dbReference type="SUPFAM" id="SSF46785">
    <property type="entry name" value="Winged helix' DNA-binding domain"/>
    <property type="match status" value="1"/>
</dbReference>
<dbReference type="Pfam" id="PF00538">
    <property type="entry name" value="Linker_histone"/>
    <property type="match status" value="1"/>
</dbReference>
<evidence type="ECO:0000313" key="4">
    <source>
        <dbReference type="EMBL" id="GAW07411.1"/>
    </source>
</evidence>
<protein>
    <recommendedName>
        <fullName evidence="1">Histone H1</fullName>
    </recommendedName>
</protein>
<sequence length="549" mass="58879">MQIGASSQSTSYQHHHYHQQVHALASAADDQERKRRYLSFLPPPQVIEICLTFDIHIPASVKATVWPANLDEAIAALQKALDEKSTPPLNTSSSTDLNPKSSDPSNASHIATEAPGPPGSSSLTSTPFGSIPHPAQRFTFANQPAYPHTPYYPQTSWSSYSQPPYGITQPYAPPPPPPIHRQPQYPEAQSSDEMPGYEDMIVEALNDVQDPEGLAPKDIYTWMVNHYRVQANFRPSASQALQKAFKRGRFEKSLSGKYRLNPNWKGGNTTRRTTRRPQSHSSTSLPPPPHQTLQHPFTGALHSTNKMPTFSQSSYMFSTPPPPSIIQTHPSQDDPAIDLGDAFEAAQHILKALNFGVDLSKVPQEAEAGSTFSPPVPNSQSITGAVTVDVANPSITGGMNSDGVRAELQVQLVLLAAQLSEMASVPSEITSASSAVLITASTSAGNEGASYGDASSQSLLATSPAPVSYSDRPNSKADTGGTLPQAAPPETPRDARSFSEAQSEVAALPPNGQIHVPTVSSSASTSTQEIIPMHDVDDSDDDDMDEVIV</sequence>
<dbReference type="InterPro" id="IPR036388">
    <property type="entry name" value="WH-like_DNA-bd_sf"/>
</dbReference>
<feature type="compositionally biased region" description="Low complexity" evidence="2">
    <location>
        <begin position="518"/>
        <end position="527"/>
    </location>
</feature>
<dbReference type="AlphaFoldDB" id="A0A1Q3EJP0"/>
<evidence type="ECO:0000256" key="1">
    <source>
        <dbReference type="ARBA" id="ARBA00020833"/>
    </source>
</evidence>
<feature type="compositionally biased region" description="Low complexity" evidence="2">
    <location>
        <begin position="119"/>
        <end position="130"/>
    </location>
</feature>
<evidence type="ECO:0000259" key="3">
    <source>
        <dbReference type="PROSITE" id="PS51504"/>
    </source>
</evidence>
<feature type="region of interest" description="Disordered" evidence="2">
    <location>
        <begin position="256"/>
        <end position="335"/>
    </location>
</feature>
<dbReference type="GO" id="GO:0003677">
    <property type="term" value="F:DNA binding"/>
    <property type="evidence" value="ECO:0007669"/>
    <property type="project" value="InterPro"/>
</dbReference>
<evidence type="ECO:0000313" key="5">
    <source>
        <dbReference type="Proteomes" id="UP000188533"/>
    </source>
</evidence>
<dbReference type="STRING" id="5353.A0A1Q3EJP0"/>
<comment type="caution">
    <text evidence="4">The sequence shown here is derived from an EMBL/GenBank/DDBJ whole genome shotgun (WGS) entry which is preliminary data.</text>
</comment>
<feature type="region of interest" description="Disordered" evidence="2">
    <location>
        <begin position="83"/>
        <end position="134"/>
    </location>
</feature>
<feature type="compositionally biased region" description="Polar residues" evidence="2">
    <location>
        <begin position="301"/>
        <end position="317"/>
    </location>
</feature>
<reference evidence="4 5" key="1">
    <citation type="submission" date="2016-08" db="EMBL/GenBank/DDBJ databases">
        <authorList>
            <consortium name="Lentinula edodes genome sequencing consortium"/>
            <person name="Sakamoto Y."/>
            <person name="Nakade K."/>
            <person name="Sato S."/>
            <person name="Yoshida Y."/>
            <person name="Miyazaki K."/>
            <person name="Natsume S."/>
            <person name="Konno N."/>
        </authorList>
    </citation>
    <scope>NUCLEOTIDE SEQUENCE [LARGE SCALE GENOMIC DNA]</scope>
    <source>
        <strain evidence="4 5">NBRC 111202</strain>
    </source>
</reference>
<feature type="region of interest" description="Disordered" evidence="2">
    <location>
        <begin position="163"/>
        <end position="193"/>
    </location>
</feature>
<dbReference type="InterPro" id="IPR005818">
    <property type="entry name" value="Histone_H1/H5_H15"/>
</dbReference>
<dbReference type="InterPro" id="IPR036390">
    <property type="entry name" value="WH_DNA-bd_sf"/>
</dbReference>
<feature type="compositionally biased region" description="Pro residues" evidence="2">
    <location>
        <begin position="171"/>
        <end position="180"/>
    </location>
</feature>
<dbReference type="Proteomes" id="UP000188533">
    <property type="component" value="Unassembled WGS sequence"/>
</dbReference>
<feature type="region of interest" description="Disordered" evidence="2">
    <location>
        <begin position="463"/>
        <end position="549"/>
    </location>
</feature>
<proteinExistence type="predicted"/>
<gene>
    <name evidence="4" type="ORF">LENED_009400</name>
</gene>
<dbReference type="PROSITE" id="PS51504">
    <property type="entry name" value="H15"/>
    <property type="match status" value="1"/>
</dbReference>
<feature type="compositionally biased region" description="Acidic residues" evidence="2">
    <location>
        <begin position="537"/>
        <end position="549"/>
    </location>
</feature>
<name>A0A1Q3EJP0_LENED</name>
<dbReference type="EMBL" id="BDGU01000440">
    <property type="protein sequence ID" value="GAW07411.1"/>
    <property type="molecule type" value="Genomic_DNA"/>
</dbReference>
<feature type="domain" description="H15" evidence="3">
    <location>
        <begin position="193"/>
        <end position="262"/>
    </location>
</feature>
<keyword evidence="5" id="KW-1185">Reference proteome</keyword>
<organism evidence="4 5">
    <name type="scientific">Lentinula edodes</name>
    <name type="common">Shiitake mushroom</name>
    <name type="synonym">Lentinus edodes</name>
    <dbReference type="NCBI Taxonomy" id="5353"/>
    <lineage>
        <taxon>Eukaryota</taxon>
        <taxon>Fungi</taxon>
        <taxon>Dikarya</taxon>
        <taxon>Basidiomycota</taxon>
        <taxon>Agaricomycotina</taxon>
        <taxon>Agaricomycetes</taxon>
        <taxon>Agaricomycetidae</taxon>
        <taxon>Agaricales</taxon>
        <taxon>Marasmiineae</taxon>
        <taxon>Omphalotaceae</taxon>
        <taxon>Lentinula</taxon>
    </lineage>
</organism>
<feature type="compositionally biased region" description="Polar residues" evidence="2">
    <location>
        <begin position="87"/>
        <end position="109"/>
    </location>
</feature>
<dbReference type="GO" id="GO:0006334">
    <property type="term" value="P:nucleosome assembly"/>
    <property type="evidence" value="ECO:0007669"/>
    <property type="project" value="InterPro"/>
</dbReference>
<evidence type="ECO:0000256" key="2">
    <source>
        <dbReference type="SAM" id="MobiDB-lite"/>
    </source>
</evidence>
<dbReference type="Gene3D" id="1.10.10.10">
    <property type="entry name" value="Winged helix-like DNA-binding domain superfamily/Winged helix DNA-binding domain"/>
    <property type="match status" value="1"/>
</dbReference>